<proteinExistence type="predicted"/>
<evidence type="ECO:0000313" key="2">
    <source>
        <dbReference type="EMBL" id="MEC5425688.1"/>
    </source>
</evidence>
<dbReference type="Gene3D" id="3.30.390.10">
    <property type="entry name" value="Enolase-like, N-terminal domain"/>
    <property type="match status" value="1"/>
</dbReference>
<comment type="caution">
    <text evidence="2">The sequence shown here is derived from an EMBL/GenBank/DDBJ whole genome shotgun (WGS) entry which is preliminary data.</text>
</comment>
<evidence type="ECO:0000313" key="3">
    <source>
        <dbReference type="Proteomes" id="UP001335737"/>
    </source>
</evidence>
<accession>A0ABU6KKM8</accession>
<feature type="domain" description="Mandelate racemase/muconate lactonizing enzyme N-terminal" evidence="1">
    <location>
        <begin position="22"/>
        <end position="99"/>
    </location>
</feature>
<dbReference type="Pfam" id="PF02746">
    <property type="entry name" value="MR_MLE_N"/>
    <property type="match status" value="1"/>
</dbReference>
<dbReference type="Proteomes" id="UP001335737">
    <property type="component" value="Unassembled WGS sequence"/>
</dbReference>
<organism evidence="2 3">
    <name type="scientific">Virgibacillus tibetensis</name>
    <dbReference type="NCBI Taxonomy" id="3042313"/>
    <lineage>
        <taxon>Bacteria</taxon>
        <taxon>Bacillati</taxon>
        <taxon>Bacillota</taxon>
        <taxon>Bacilli</taxon>
        <taxon>Bacillales</taxon>
        <taxon>Bacillaceae</taxon>
        <taxon>Virgibacillus</taxon>
    </lineage>
</organism>
<dbReference type="InterPro" id="IPR013341">
    <property type="entry name" value="Mandelate_racemase_N_dom"/>
</dbReference>
<reference evidence="2 3" key="1">
    <citation type="journal article" date="2024" name="Int. J. Syst. Evol. Microbiol.">
        <title>Virgibacillus tibetensis sp. nov., isolated from salt lake on the Tibetan Plateau of China.</title>
        <authorList>
            <person name="Phurbu D."/>
            <person name="Liu Z.-X."/>
            <person name="Wang R."/>
            <person name="Zheng Y.-Y."/>
            <person name="Liu H.-C."/>
            <person name="Zhou Y.-G."/>
            <person name="Yu Y.-J."/>
            <person name="Li A.-H."/>
        </authorList>
    </citation>
    <scope>NUCLEOTIDE SEQUENCE [LARGE SCALE GENOMIC DNA]</scope>
    <source>
        <strain evidence="2 3">C22-A2</strain>
    </source>
</reference>
<dbReference type="RefSeq" id="WP_327609224.1">
    <property type="nucleotide sequence ID" value="NZ_JARZFX010000018.1"/>
</dbReference>
<dbReference type="EMBL" id="JARZFX010000018">
    <property type="protein sequence ID" value="MEC5425688.1"/>
    <property type="molecule type" value="Genomic_DNA"/>
</dbReference>
<protein>
    <recommendedName>
        <fullName evidence="1">Mandelate racemase/muconate lactonizing enzyme N-terminal domain-containing protein</fullName>
    </recommendedName>
</protein>
<keyword evidence="3" id="KW-1185">Reference proteome</keyword>
<name>A0ABU6KKM8_9BACI</name>
<sequence>MIRSPLVLVLFMNFFITEALDNKGESGFGESVAFTSPWYSEETVQTNLHIIEDFLIKLLLENEINHPDDVSALFSTSMRNNMAKSALEGAVWDLYAKRKKFF</sequence>
<dbReference type="InterPro" id="IPR029017">
    <property type="entry name" value="Enolase-like_N"/>
</dbReference>
<dbReference type="SUPFAM" id="SSF54826">
    <property type="entry name" value="Enolase N-terminal domain-like"/>
    <property type="match status" value="1"/>
</dbReference>
<evidence type="ECO:0000259" key="1">
    <source>
        <dbReference type="Pfam" id="PF02746"/>
    </source>
</evidence>
<gene>
    <name evidence="2" type="ORF">QGM71_19650</name>
</gene>